<evidence type="ECO:0000313" key="1">
    <source>
        <dbReference type="EMBL" id="RRT39931.1"/>
    </source>
</evidence>
<dbReference type="AlphaFoldDB" id="A0A426XKH0"/>
<reference evidence="1 2" key="1">
    <citation type="journal article" date="2014" name="Agronomy (Basel)">
        <title>A Draft Genome Sequence for Ensete ventricosum, the Drought-Tolerant Tree Against Hunger.</title>
        <authorList>
            <person name="Harrison J."/>
            <person name="Moore K.A."/>
            <person name="Paszkiewicz K."/>
            <person name="Jones T."/>
            <person name="Grant M."/>
            <person name="Ambacheew D."/>
            <person name="Muzemil S."/>
            <person name="Studholme D.J."/>
        </authorList>
    </citation>
    <scope>NUCLEOTIDE SEQUENCE [LARGE SCALE GENOMIC DNA]</scope>
</reference>
<evidence type="ECO:0000313" key="2">
    <source>
        <dbReference type="Proteomes" id="UP000287651"/>
    </source>
</evidence>
<organism evidence="1 2">
    <name type="scientific">Ensete ventricosum</name>
    <name type="common">Abyssinian banana</name>
    <name type="synonym">Musa ensete</name>
    <dbReference type="NCBI Taxonomy" id="4639"/>
    <lineage>
        <taxon>Eukaryota</taxon>
        <taxon>Viridiplantae</taxon>
        <taxon>Streptophyta</taxon>
        <taxon>Embryophyta</taxon>
        <taxon>Tracheophyta</taxon>
        <taxon>Spermatophyta</taxon>
        <taxon>Magnoliopsida</taxon>
        <taxon>Liliopsida</taxon>
        <taxon>Zingiberales</taxon>
        <taxon>Musaceae</taxon>
        <taxon>Ensete</taxon>
    </lineage>
</organism>
<gene>
    <name evidence="1" type="ORF">B296_00058805</name>
</gene>
<dbReference type="EMBL" id="AMZH03019763">
    <property type="protein sequence ID" value="RRT39931.1"/>
    <property type="molecule type" value="Genomic_DNA"/>
</dbReference>
<comment type="caution">
    <text evidence="1">The sequence shown here is derived from an EMBL/GenBank/DDBJ whole genome shotgun (WGS) entry which is preliminary data.</text>
</comment>
<name>A0A426XKH0_ENSVE</name>
<accession>A0A426XKH0</accession>
<proteinExistence type="predicted"/>
<sequence>MAWDNVMLLWKPKGRHPTRHGTCKPGTITPHTKFVAIVYVLKIEDGGRQ</sequence>
<dbReference type="Proteomes" id="UP000287651">
    <property type="component" value="Unassembled WGS sequence"/>
</dbReference>
<protein>
    <submittedName>
        <fullName evidence="1">Uncharacterized protein</fullName>
    </submittedName>
</protein>